<comment type="caution">
    <text evidence="5">The sequence shown here is derived from an EMBL/GenBank/DDBJ whole genome shotgun (WGS) entry which is preliminary data.</text>
</comment>
<keyword evidence="2" id="KW-0378">Hydrolase</keyword>
<dbReference type="SUPFAM" id="SSF55920">
    <property type="entry name" value="Creatinase/aminopeptidase"/>
    <property type="match status" value="1"/>
</dbReference>
<evidence type="ECO:0000256" key="1">
    <source>
        <dbReference type="ARBA" id="ARBA00022723"/>
    </source>
</evidence>
<organism evidence="5 6">
    <name type="scientific">Candidatus Daviesbacteria bacterium RIFCSPLOWO2_01_FULL_39_12</name>
    <dbReference type="NCBI Taxonomy" id="1797785"/>
    <lineage>
        <taxon>Bacteria</taxon>
        <taxon>Candidatus Daviesiibacteriota</taxon>
    </lineage>
</organism>
<feature type="domain" description="Creatinase N-terminal" evidence="4">
    <location>
        <begin position="5"/>
        <end position="127"/>
    </location>
</feature>
<dbReference type="InterPro" id="IPR050659">
    <property type="entry name" value="Peptidase_M24B"/>
</dbReference>
<dbReference type="Proteomes" id="UP000178565">
    <property type="component" value="Unassembled WGS sequence"/>
</dbReference>
<dbReference type="STRING" id="1797785.A3B45_02405"/>
<feature type="domain" description="Peptidase M24" evidence="3">
    <location>
        <begin position="139"/>
        <end position="352"/>
    </location>
</feature>
<dbReference type="PROSITE" id="PS00491">
    <property type="entry name" value="PROLINE_PEPTIDASE"/>
    <property type="match status" value="1"/>
</dbReference>
<dbReference type="AlphaFoldDB" id="A0A1F5KSQ4"/>
<dbReference type="InterPro" id="IPR001131">
    <property type="entry name" value="Peptidase_M24B_aminopep-P_CS"/>
</dbReference>
<evidence type="ECO:0000313" key="5">
    <source>
        <dbReference type="EMBL" id="OGE43859.1"/>
    </source>
</evidence>
<dbReference type="CDD" id="cd01092">
    <property type="entry name" value="APP-like"/>
    <property type="match status" value="1"/>
</dbReference>
<dbReference type="PRINTS" id="PR00599">
    <property type="entry name" value="MAPEPTIDASE"/>
</dbReference>
<dbReference type="InterPro" id="IPR029149">
    <property type="entry name" value="Creatin/AminoP/Spt16_N"/>
</dbReference>
<dbReference type="Gene3D" id="3.90.230.10">
    <property type="entry name" value="Creatinase/methionine aminopeptidase superfamily"/>
    <property type="match status" value="1"/>
</dbReference>
<dbReference type="EMBL" id="MFDM01000011">
    <property type="protein sequence ID" value="OGE43859.1"/>
    <property type="molecule type" value="Genomic_DNA"/>
</dbReference>
<evidence type="ECO:0000259" key="4">
    <source>
        <dbReference type="Pfam" id="PF01321"/>
    </source>
</evidence>
<gene>
    <name evidence="5" type="ORF">A3B45_02405</name>
</gene>
<evidence type="ECO:0000256" key="2">
    <source>
        <dbReference type="ARBA" id="ARBA00022801"/>
    </source>
</evidence>
<evidence type="ECO:0008006" key="7">
    <source>
        <dbReference type="Google" id="ProtNLM"/>
    </source>
</evidence>
<dbReference type="GO" id="GO:0004177">
    <property type="term" value="F:aminopeptidase activity"/>
    <property type="evidence" value="ECO:0007669"/>
    <property type="project" value="UniProtKB-ARBA"/>
</dbReference>
<dbReference type="InterPro" id="IPR000994">
    <property type="entry name" value="Pept_M24"/>
</dbReference>
<dbReference type="InterPro" id="IPR036005">
    <property type="entry name" value="Creatinase/aminopeptidase-like"/>
</dbReference>
<proteinExistence type="predicted"/>
<accession>A0A1F5KSQ4</accession>
<dbReference type="InterPro" id="IPR000587">
    <property type="entry name" value="Creatinase_N"/>
</dbReference>
<dbReference type="GO" id="GO:0008235">
    <property type="term" value="F:metalloexopeptidase activity"/>
    <property type="evidence" value="ECO:0007669"/>
    <property type="project" value="UniProtKB-ARBA"/>
</dbReference>
<protein>
    <recommendedName>
        <fullName evidence="7">Xaa-Pro dipeptidase</fullName>
    </recommendedName>
</protein>
<dbReference type="Pfam" id="PF00557">
    <property type="entry name" value="Peptidase_M24"/>
    <property type="match status" value="1"/>
</dbReference>
<name>A0A1F5KSQ4_9BACT</name>
<dbReference type="GO" id="GO:0046872">
    <property type="term" value="F:metal ion binding"/>
    <property type="evidence" value="ECO:0007669"/>
    <property type="project" value="UniProtKB-KW"/>
</dbReference>
<evidence type="ECO:0000259" key="3">
    <source>
        <dbReference type="Pfam" id="PF00557"/>
    </source>
</evidence>
<dbReference type="Pfam" id="PF01321">
    <property type="entry name" value="Creatinase_N"/>
    <property type="match status" value="1"/>
</dbReference>
<sequence>MFKRRVEQLKEKIKNEKLDAVLVSSVSNISYLSGFTNFSKDEREAYIFLGKNFQYIITDGRYSEAVEKQISHLELFERGNEKSTEELFKKHKKEIKTLGIEEDNLTVAEFKTVKKHFKNIKHFNVSHLRSAKTDDEIKRIKKACQIGDLAFKYILKKIKVGVTEKEIAGELKKFIKENGAEFSFPAIVAFGKNSSIPHHQTGNTKLKDGDTVLLDLGAKVENYCSDMTRTVFFGSPINKQSLRSVDLKQRKIYRVVLEAQQKAVDFINRTTKGSKEIKAQEVDRVAREYIRSQGFPDIPHSLGHGVGLEVHEHPSLSPKSRDILKEGMVFSIEPGIYLPNFGGVRIEDLFVLEKNGLRQLTNSDKKLFFI</sequence>
<keyword evidence="1" id="KW-0479">Metal-binding</keyword>
<dbReference type="InterPro" id="IPR001714">
    <property type="entry name" value="Pept_M24_MAP"/>
</dbReference>
<dbReference type="SUPFAM" id="SSF53092">
    <property type="entry name" value="Creatinase/prolidase N-terminal domain"/>
    <property type="match status" value="1"/>
</dbReference>
<dbReference type="PANTHER" id="PTHR46112">
    <property type="entry name" value="AMINOPEPTIDASE"/>
    <property type="match status" value="1"/>
</dbReference>
<reference evidence="5 6" key="1">
    <citation type="journal article" date="2016" name="Nat. Commun.">
        <title>Thousands of microbial genomes shed light on interconnected biogeochemical processes in an aquifer system.</title>
        <authorList>
            <person name="Anantharaman K."/>
            <person name="Brown C.T."/>
            <person name="Hug L.A."/>
            <person name="Sharon I."/>
            <person name="Castelle C.J."/>
            <person name="Probst A.J."/>
            <person name="Thomas B.C."/>
            <person name="Singh A."/>
            <person name="Wilkins M.J."/>
            <person name="Karaoz U."/>
            <person name="Brodie E.L."/>
            <person name="Williams K.H."/>
            <person name="Hubbard S.S."/>
            <person name="Banfield J.F."/>
        </authorList>
    </citation>
    <scope>NUCLEOTIDE SEQUENCE [LARGE SCALE GENOMIC DNA]</scope>
</reference>
<dbReference type="Gene3D" id="3.40.350.10">
    <property type="entry name" value="Creatinase/prolidase N-terminal domain"/>
    <property type="match status" value="1"/>
</dbReference>
<dbReference type="PANTHER" id="PTHR46112:SF3">
    <property type="entry name" value="AMINOPEPTIDASE YPDF"/>
    <property type="match status" value="1"/>
</dbReference>
<evidence type="ECO:0000313" key="6">
    <source>
        <dbReference type="Proteomes" id="UP000178565"/>
    </source>
</evidence>